<dbReference type="Pfam" id="PF12678">
    <property type="entry name" value="zf-rbx1"/>
    <property type="match status" value="1"/>
</dbReference>
<evidence type="ECO:0000256" key="8">
    <source>
        <dbReference type="ARBA" id="ARBA00022833"/>
    </source>
</evidence>
<dbReference type="SUPFAM" id="SSF57850">
    <property type="entry name" value="RING/U-box"/>
    <property type="match status" value="1"/>
</dbReference>
<dbReference type="InterPro" id="IPR001841">
    <property type="entry name" value="Znf_RING"/>
</dbReference>
<dbReference type="GO" id="GO:0061630">
    <property type="term" value="F:ubiquitin protein ligase activity"/>
    <property type="evidence" value="ECO:0007669"/>
    <property type="project" value="UniProtKB-EC"/>
</dbReference>
<evidence type="ECO:0000256" key="3">
    <source>
        <dbReference type="ARBA" id="ARBA00012483"/>
    </source>
</evidence>
<keyword evidence="13" id="KW-1185">Reference proteome</keyword>
<keyword evidence="6 9" id="KW-0863">Zinc-finger</keyword>
<dbReference type="InterPro" id="IPR013083">
    <property type="entry name" value="Znf_RING/FYVE/PHD"/>
</dbReference>
<protein>
    <recommendedName>
        <fullName evidence="3">RING-type E3 ubiquitin transferase</fullName>
        <ecNumber evidence="3">2.3.2.27</ecNumber>
    </recommendedName>
</protein>
<feature type="compositionally biased region" description="Low complexity" evidence="10">
    <location>
        <begin position="22"/>
        <end position="37"/>
    </location>
</feature>
<sequence length="278" mass="32585">MVRSAQQLGKRPRHDEEDDRNLQQGAAGASSQPQLGQHEAQSRPEDERARKLAAAIQTKKALSKIARQEDVLYREREMRRRRLNPQLGQHEAQSRPEAEQSRPPELQCTGEHVDEFTNRRLAPIVQRVEALSERAHLSFQHRAELRREREIQLRDLNEHIAWINQLEARVRLLLARERLQAFFRDVDGYYYGHVMTSNLTEDSISSYLKNRVSENRLADEEQICTICLDYLCKDPMNIATLDCRHEYHFSCIKQWLQRKNVCPLCNKIAIPIDSKIDR</sequence>
<feature type="region of interest" description="Disordered" evidence="10">
    <location>
        <begin position="76"/>
        <end position="105"/>
    </location>
</feature>
<keyword evidence="4 12" id="KW-0808">Transferase</keyword>
<dbReference type="AlphaFoldDB" id="A0ABD3BLQ1"/>
<comment type="catalytic activity">
    <reaction evidence="1">
        <text>S-ubiquitinyl-[E2 ubiquitin-conjugating enzyme]-L-cysteine + [acceptor protein]-L-lysine = [E2 ubiquitin-conjugating enzyme]-L-cysteine + N(6)-ubiquitinyl-[acceptor protein]-L-lysine.</text>
        <dbReference type="EC" id="2.3.2.27"/>
    </reaction>
</comment>
<evidence type="ECO:0000256" key="2">
    <source>
        <dbReference type="ARBA" id="ARBA00004906"/>
    </source>
</evidence>
<accession>A0ABD3BLQ1</accession>
<keyword evidence="8" id="KW-0862">Zinc</keyword>
<evidence type="ECO:0000313" key="13">
    <source>
        <dbReference type="Proteomes" id="UP001632038"/>
    </source>
</evidence>
<organism evidence="12 13">
    <name type="scientific">Castilleja foliolosa</name>
    <dbReference type="NCBI Taxonomy" id="1961234"/>
    <lineage>
        <taxon>Eukaryota</taxon>
        <taxon>Viridiplantae</taxon>
        <taxon>Streptophyta</taxon>
        <taxon>Embryophyta</taxon>
        <taxon>Tracheophyta</taxon>
        <taxon>Spermatophyta</taxon>
        <taxon>Magnoliopsida</taxon>
        <taxon>eudicotyledons</taxon>
        <taxon>Gunneridae</taxon>
        <taxon>Pentapetalae</taxon>
        <taxon>asterids</taxon>
        <taxon>lamiids</taxon>
        <taxon>Lamiales</taxon>
        <taxon>Orobanchaceae</taxon>
        <taxon>Pedicularideae</taxon>
        <taxon>Castillejinae</taxon>
        <taxon>Castilleja</taxon>
    </lineage>
</organism>
<dbReference type="EC" id="2.3.2.27" evidence="3"/>
<keyword evidence="12" id="KW-0012">Acyltransferase</keyword>
<evidence type="ECO:0000259" key="11">
    <source>
        <dbReference type="PROSITE" id="PS50089"/>
    </source>
</evidence>
<evidence type="ECO:0000256" key="5">
    <source>
        <dbReference type="ARBA" id="ARBA00022723"/>
    </source>
</evidence>
<evidence type="ECO:0000256" key="9">
    <source>
        <dbReference type="PROSITE-ProRule" id="PRU00175"/>
    </source>
</evidence>
<evidence type="ECO:0000256" key="4">
    <source>
        <dbReference type="ARBA" id="ARBA00022679"/>
    </source>
</evidence>
<dbReference type="EMBL" id="JAVIJP010000081">
    <property type="protein sequence ID" value="KAL3618388.1"/>
    <property type="molecule type" value="Genomic_DNA"/>
</dbReference>
<dbReference type="InterPro" id="IPR024766">
    <property type="entry name" value="Znf_RING_H2"/>
</dbReference>
<comment type="caution">
    <text evidence="12">The sequence shown here is derived from an EMBL/GenBank/DDBJ whole genome shotgun (WGS) entry which is preliminary data.</text>
</comment>
<evidence type="ECO:0000256" key="10">
    <source>
        <dbReference type="SAM" id="MobiDB-lite"/>
    </source>
</evidence>
<dbReference type="InterPro" id="IPR045191">
    <property type="entry name" value="MBR1/2-like"/>
</dbReference>
<gene>
    <name evidence="12" type="primary">RHB1A_3</name>
    <name evidence="12" type="ORF">CASFOL_038709</name>
</gene>
<proteinExistence type="predicted"/>
<reference evidence="13" key="1">
    <citation type="journal article" date="2024" name="IScience">
        <title>Strigolactones Initiate the Formation of Haustorium-like Structures in Castilleja.</title>
        <authorList>
            <person name="Buerger M."/>
            <person name="Peterson D."/>
            <person name="Chory J."/>
        </authorList>
    </citation>
    <scope>NUCLEOTIDE SEQUENCE [LARGE SCALE GENOMIC DNA]</scope>
</reference>
<dbReference type="Proteomes" id="UP001632038">
    <property type="component" value="Unassembled WGS sequence"/>
</dbReference>
<feature type="compositionally biased region" description="Basic and acidic residues" evidence="10">
    <location>
        <begin position="40"/>
        <end position="50"/>
    </location>
</feature>
<evidence type="ECO:0000256" key="1">
    <source>
        <dbReference type="ARBA" id="ARBA00000900"/>
    </source>
</evidence>
<dbReference type="PANTHER" id="PTHR22937">
    <property type="entry name" value="E3 UBIQUITIN-PROTEIN LIGASE RNF165"/>
    <property type="match status" value="1"/>
</dbReference>
<dbReference type="PANTHER" id="PTHR22937:SF163">
    <property type="entry name" value="RING-TYPE E3 UBIQUITIN TRANSFERASE"/>
    <property type="match status" value="1"/>
</dbReference>
<evidence type="ECO:0000256" key="7">
    <source>
        <dbReference type="ARBA" id="ARBA00022786"/>
    </source>
</evidence>
<keyword evidence="5" id="KW-0479">Metal-binding</keyword>
<feature type="region of interest" description="Disordered" evidence="10">
    <location>
        <begin position="1"/>
        <end position="60"/>
    </location>
</feature>
<dbReference type="SMART" id="SM00184">
    <property type="entry name" value="RING"/>
    <property type="match status" value="1"/>
</dbReference>
<feature type="compositionally biased region" description="Basic and acidic residues" evidence="10">
    <location>
        <begin position="92"/>
        <end position="102"/>
    </location>
</feature>
<feature type="domain" description="RING-type" evidence="11">
    <location>
        <begin position="224"/>
        <end position="266"/>
    </location>
</feature>
<comment type="pathway">
    <text evidence="2">Protein modification; protein ubiquitination.</text>
</comment>
<keyword evidence="7" id="KW-0833">Ubl conjugation pathway</keyword>
<dbReference type="PROSITE" id="PS50089">
    <property type="entry name" value="ZF_RING_2"/>
    <property type="match status" value="1"/>
</dbReference>
<evidence type="ECO:0000313" key="12">
    <source>
        <dbReference type="EMBL" id="KAL3618388.1"/>
    </source>
</evidence>
<dbReference type="Gene3D" id="3.30.40.10">
    <property type="entry name" value="Zinc/RING finger domain, C3HC4 (zinc finger)"/>
    <property type="match status" value="1"/>
</dbReference>
<dbReference type="GO" id="GO:0008270">
    <property type="term" value="F:zinc ion binding"/>
    <property type="evidence" value="ECO:0007669"/>
    <property type="project" value="UniProtKB-KW"/>
</dbReference>
<name>A0ABD3BLQ1_9LAMI</name>
<evidence type="ECO:0000256" key="6">
    <source>
        <dbReference type="ARBA" id="ARBA00022771"/>
    </source>
</evidence>